<dbReference type="GO" id="GO:0005886">
    <property type="term" value="C:plasma membrane"/>
    <property type="evidence" value="ECO:0007669"/>
    <property type="project" value="TreeGrafter"/>
</dbReference>
<evidence type="ECO:0000259" key="8">
    <source>
        <dbReference type="PROSITE" id="PS50262"/>
    </source>
</evidence>
<evidence type="ECO:0000256" key="1">
    <source>
        <dbReference type="ARBA" id="ARBA00004370"/>
    </source>
</evidence>
<keyword evidence="7" id="KW-0732">Signal</keyword>
<name>A0A9J2PUU5_ASCLU</name>
<evidence type="ECO:0000313" key="9">
    <source>
        <dbReference type="Proteomes" id="UP000036681"/>
    </source>
</evidence>
<feature type="compositionally biased region" description="Low complexity" evidence="5">
    <location>
        <begin position="301"/>
        <end position="322"/>
    </location>
</feature>
<evidence type="ECO:0000256" key="5">
    <source>
        <dbReference type="SAM" id="MobiDB-lite"/>
    </source>
</evidence>
<dbReference type="PROSITE" id="PS50262">
    <property type="entry name" value="G_PROTEIN_RECEP_F1_2"/>
    <property type="match status" value="1"/>
</dbReference>
<evidence type="ECO:0000256" key="4">
    <source>
        <dbReference type="ARBA" id="ARBA00023136"/>
    </source>
</evidence>
<feature type="transmembrane region" description="Helical" evidence="6">
    <location>
        <begin position="63"/>
        <end position="88"/>
    </location>
</feature>
<dbReference type="WBParaSite" id="ALUE_0001319301-mRNA-1">
    <property type="protein sequence ID" value="ALUE_0001319301-mRNA-1"/>
    <property type="gene ID" value="ALUE_0001319301"/>
</dbReference>
<accession>A0A9J2PUU5</accession>
<dbReference type="PANTHER" id="PTHR46273">
    <property type="entry name" value="MYOSUPPRESSIN RECEPTOR 1, ISOFORM B-RELATED"/>
    <property type="match status" value="1"/>
</dbReference>
<dbReference type="GO" id="GO:0008528">
    <property type="term" value="F:G protein-coupled peptide receptor activity"/>
    <property type="evidence" value="ECO:0007669"/>
    <property type="project" value="InterPro"/>
</dbReference>
<proteinExistence type="predicted"/>
<dbReference type="CDD" id="cd14978">
    <property type="entry name" value="7tmA_FMRFamide_R-like"/>
    <property type="match status" value="1"/>
</dbReference>
<keyword evidence="2 6" id="KW-0812">Transmembrane</keyword>
<feature type="chain" id="PRO_5039893428" evidence="7">
    <location>
        <begin position="21"/>
        <end position="388"/>
    </location>
</feature>
<keyword evidence="9" id="KW-1185">Reference proteome</keyword>
<dbReference type="Proteomes" id="UP000036681">
    <property type="component" value="Unplaced"/>
</dbReference>
<keyword evidence="3 6" id="KW-1133">Transmembrane helix</keyword>
<dbReference type="Gene3D" id="1.20.1070.10">
    <property type="entry name" value="Rhodopsin 7-helix transmembrane proteins"/>
    <property type="match status" value="1"/>
</dbReference>
<feature type="region of interest" description="Disordered" evidence="5">
    <location>
        <begin position="297"/>
        <end position="322"/>
    </location>
</feature>
<dbReference type="SUPFAM" id="SSF81321">
    <property type="entry name" value="Family A G protein-coupled receptor-like"/>
    <property type="match status" value="1"/>
</dbReference>
<feature type="signal peptide" evidence="7">
    <location>
        <begin position="1"/>
        <end position="20"/>
    </location>
</feature>
<dbReference type="InterPro" id="IPR053219">
    <property type="entry name" value="GPCR_Dmsr-1"/>
</dbReference>
<evidence type="ECO:0000256" key="6">
    <source>
        <dbReference type="SAM" id="Phobius"/>
    </source>
</evidence>
<dbReference type="InterPro" id="IPR017452">
    <property type="entry name" value="GPCR_Rhodpsn_7TM"/>
</dbReference>
<dbReference type="AlphaFoldDB" id="A0A9J2PUU5"/>
<dbReference type="InterPro" id="IPR019427">
    <property type="entry name" value="7TM_GPCR_serpentine_rcpt_Srw"/>
</dbReference>
<evidence type="ECO:0000313" key="10">
    <source>
        <dbReference type="WBParaSite" id="ALUE_0001319301-mRNA-1"/>
    </source>
</evidence>
<feature type="transmembrane region" description="Helical" evidence="6">
    <location>
        <begin position="207"/>
        <end position="226"/>
    </location>
</feature>
<dbReference type="Pfam" id="PF10324">
    <property type="entry name" value="7TM_GPCR_Srw"/>
    <property type="match status" value="2"/>
</dbReference>
<feature type="transmembrane region" description="Helical" evidence="6">
    <location>
        <begin position="168"/>
        <end position="187"/>
    </location>
</feature>
<evidence type="ECO:0000256" key="2">
    <source>
        <dbReference type="ARBA" id="ARBA00022692"/>
    </source>
</evidence>
<organism evidence="9 10">
    <name type="scientific">Ascaris lumbricoides</name>
    <name type="common">Giant roundworm</name>
    <dbReference type="NCBI Taxonomy" id="6252"/>
    <lineage>
        <taxon>Eukaryota</taxon>
        <taxon>Metazoa</taxon>
        <taxon>Ecdysozoa</taxon>
        <taxon>Nematoda</taxon>
        <taxon>Chromadorea</taxon>
        <taxon>Rhabditida</taxon>
        <taxon>Spirurina</taxon>
        <taxon>Ascaridomorpha</taxon>
        <taxon>Ascaridoidea</taxon>
        <taxon>Ascarididae</taxon>
        <taxon>Ascaris</taxon>
    </lineage>
</organism>
<comment type="subcellular location">
    <subcellularLocation>
        <location evidence="1">Membrane</location>
    </subcellularLocation>
</comment>
<evidence type="ECO:0000256" key="3">
    <source>
        <dbReference type="ARBA" id="ARBA00022989"/>
    </source>
</evidence>
<protein>
    <submittedName>
        <fullName evidence="10">G-protein coupled receptors family 1 profile domain-containing protein</fullName>
    </submittedName>
</protein>
<sequence>MAIGFVVLFVAVMNAPNFLTYKIIEMRLNETCEIKDESVRYAPAYIPGVSDMAVQAYCLVFRMAFWISGTVFKVVPCLLLTLFVWLLMRILNEVKQNRLRLMEKSRPSNDGSSPKMQADDNHSFKYVFCSKRFQRKCNSAREMWIMFLTMQASHVRCGERTDRTTHMLLAIVFVFLVTELPQGVMAVLSGMFSEEFRRHIYNNLGDILDLLSLCGACTTFIIYCSMSGQFRNEFRRVFLPSSVLCFLSRSNRRSSEPLVKQCYLRPSDAANGNTSTAERSITMTLVGSVASIRKVTKSNNPPASVCSSDSVDASPTPKSPPSTAAFNFQSASTARISSASHETLDDKSDRLDEKAELLSESCPTKRPCAGILDNKKKGRTLEARYHVV</sequence>
<evidence type="ECO:0000256" key="7">
    <source>
        <dbReference type="SAM" id="SignalP"/>
    </source>
</evidence>
<keyword evidence="4 6" id="KW-0472">Membrane</keyword>
<reference evidence="10" key="1">
    <citation type="submission" date="2023-03" db="UniProtKB">
        <authorList>
            <consortium name="WormBaseParasite"/>
        </authorList>
    </citation>
    <scope>IDENTIFICATION</scope>
</reference>
<feature type="domain" description="G-protein coupled receptors family 1 profile" evidence="8">
    <location>
        <begin position="1"/>
        <end position="223"/>
    </location>
</feature>
<dbReference type="PANTHER" id="PTHR46273:SF14">
    <property type="entry name" value="G-PROTEIN COUPLED RECEPTOR DMSR-1"/>
    <property type="match status" value="1"/>
</dbReference>